<sequence length="258" mass="27770">MFKTITLRVITLAAVILLIGPGIATAETITVATAASMKNAMTDIVHKFNAQNQHNQVKAIYGSSGKFTAQIQNGAPFDMLFSADTNFPQALKKEGLTSSDPVVYAIGRLVIWSSTTDASKLTLQKLDDSNIRKVAIANPDVAPYGLRAREAMKAAGMWEKLQSKLVLGENIEHAAQMASSAAADAAIIALSQARIPAMAKLGSYSMIDERLHASLQQAFVITQRAKDSALARKFAAYVQTPESQKILESYGFVLPGKR</sequence>
<dbReference type="GO" id="GO:0030973">
    <property type="term" value="F:molybdate ion binding"/>
    <property type="evidence" value="ECO:0007669"/>
    <property type="project" value="InterPro"/>
</dbReference>
<comment type="similarity">
    <text evidence="1">Belongs to the bacterial solute-binding protein ModA family.</text>
</comment>
<dbReference type="GO" id="GO:0015689">
    <property type="term" value="P:molybdate ion transport"/>
    <property type="evidence" value="ECO:0007669"/>
    <property type="project" value="InterPro"/>
</dbReference>
<evidence type="ECO:0000256" key="3">
    <source>
        <dbReference type="ARBA" id="ARBA00022729"/>
    </source>
</evidence>
<gene>
    <name evidence="6" type="ORF">NITFAB_2424</name>
</gene>
<dbReference type="PIRSF" id="PIRSF004846">
    <property type="entry name" value="ModA"/>
    <property type="match status" value="1"/>
</dbReference>
<dbReference type="EMBL" id="LS423452">
    <property type="protein sequence ID" value="SPS06827.1"/>
    <property type="molecule type" value="Genomic_DNA"/>
</dbReference>
<organism evidence="6">
    <name type="scientific">Candidatus Nitrotoga fabula</name>
    <dbReference type="NCBI Taxonomy" id="2182327"/>
    <lineage>
        <taxon>Bacteria</taxon>
        <taxon>Pseudomonadati</taxon>
        <taxon>Pseudomonadota</taxon>
        <taxon>Betaproteobacteria</taxon>
        <taxon>Nitrosomonadales</taxon>
        <taxon>Gallionellaceae</taxon>
        <taxon>Candidatus Nitrotoga</taxon>
    </lineage>
</organism>
<proteinExistence type="inferred from homology"/>
<evidence type="ECO:0000313" key="6">
    <source>
        <dbReference type="EMBL" id="SPS06827.1"/>
    </source>
</evidence>
<evidence type="ECO:0000256" key="5">
    <source>
        <dbReference type="SAM" id="SignalP"/>
    </source>
</evidence>
<keyword evidence="2 4" id="KW-0479">Metal-binding</keyword>
<evidence type="ECO:0000256" key="4">
    <source>
        <dbReference type="PIRSR" id="PIRSR004846-1"/>
    </source>
</evidence>
<feature type="signal peptide" evidence="5">
    <location>
        <begin position="1"/>
        <end position="26"/>
    </location>
</feature>
<name>A0A2X0QZ33_9PROT</name>
<evidence type="ECO:0000256" key="1">
    <source>
        <dbReference type="ARBA" id="ARBA00009175"/>
    </source>
</evidence>
<dbReference type="SUPFAM" id="SSF53850">
    <property type="entry name" value="Periplasmic binding protein-like II"/>
    <property type="match status" value="1"/>
</dbReference>
<protein>
    <submittedName>
        <fullName evidence="6">Putative Molybdenum ABC transporter, periplasmic molybdenum-binding protein ModA</fullName>
    </submittedName>
</protein>
<keyword evidence="4" id="KW-0500">Molybdenum</keyword>
<keyword evidence="3 5" id="KW-0732">Signal</keyword>
<dbReference type="Gene3D" id="3.40.190.10">
    <property type="entry name" value="Periplasmic binding protein-like II"/>
    <property type="match status" value="2"/>
</dbReference>
<dbReference type="CDD" id="cd13539">
    <property type="entry name" value="PBP2_AvModA"/>
    <property type="match status" value="1"/>
</dbReference>
<dbReference type="InterPro" id="IPR050682">
    <property type="entry name" value="ModA/WtpA"/>
</dbReference>
<dbReference type="Pfam" id="PF13531">
    <property type="entry name" value="SBP_bac_11"/>
    <property type="match status" value="1"/>
</dbReference>
<dbReference type="InterPro" id="IPR005950">
    <property type="entry name" value="ModA"/>
</dbReference>
<dbReference type="PANTHER" id="PTHR30632:SF14">
    <property type="entry name" value="TUNGSTATE_MOLYBDATE_CHROMATE-BINDING PROTEIN MODA"/>
    <property type="match status" value="1"/>
</dbReference>
<dbReference type="InterPro" id="IPR044084">
    <property type="entry name" value="AvModA-like_subst-bd"/>
</dbReference>
<reference evidence="6" key="1">
    <citation type="submission" date="2018-05" db="EMBL/GenBank/DDBJ databases">
        <authorList>
            <person name="Lanie J.A."/>
            <person name="Ng W.-L."/>
            <person name="Kazmierczak K.M."/>
            <person name="Andrzejewski T.M."/>
            <person name="Davidsen T.M."/>
            <person name="Wayne K.J."/>
            <person name="Tettelin H."/>
            <person name="Glass J.I."/>
            <person name="Rusch D."/>
            <person name="Podicherti R."/>
            <person name="Tsui H.-C.T."/>
            <person name="Winkler M.E."/>
        </authorList>
    </citation>
    <scope>NUCLEOTIDE SEQUENCE</scope>
    <source>
        <strain evidence="6">KNB</strain>
    </source>
</reference>
<accession>A0A2X0QZ33</accession>
<dbReference type="PANTHER" id="PTHR30632">
    <property type="entry name" value="MOLYBDATE-BINDING PERIPLASMIC PROTEIN"/>
    <property type="match status" value="1"/>
</dbReference>
<feature type="binding site" evidence="4">
    <location>
        <position position="36"/>
    </location>
    <ligand>
        <name>molybdate</name>
        <dbReference type="ChEBI" id="CHEBI:36264"/>
    </ligand>
</feature>
<feature type="binding site" evidence="4">
    <location>
        <position position="171"/>
    </location>
    <ligand>
        <name>molybdate</name>
        <dbReference type="ChEBI" id="CHEBI:36264"/>
    </ligand>
</feature>
<dbReference type="AlphaFoldDB" id="A0A2X0QZ33"/>
<dbReference type="NCBIfam" id="TIGR01256">
    <property type="entry name" value="modA"/>
    <property type="match status" value="1"/>
</dbReference>
<feature type="chain" id="PRO_5016115519" evidence="5">
    <location>
        <begin position="27"/>
        <end position="258"/>
    </location>
</feature>
<dbReference type="GO" id="GO:0046872">
    <property type="term" value="F:metal ion binding"/>
    <property type="evidence" value="ECO:0007669"/>
    <property type="project" value="UniProtKB-KW"/>
</dbReference>
<evidence type="ECO:0000256" key="2">
    <source>
        <dbReference type="ARBA" id="ARBA00022723"/>
    </source>
</evidence>
<feature type="binding site" evidence="4">
    <location>
        <position position="64"/>
    </location>
    <ligand>
        <name>molybdate</name>
        <dbReference type="ChEBI" id="CHEBI:36264"/>
    </ligand>
</feature>